<organism evidence="2 3">
    <name type="scientific">Dromaius novaehollandiae</name>
    <name type="common">Emu</name>
    <dbReference type="NCBI Taxonomy" id="8790"/>
    <lineage>
        <taxon>Eukaryota</taxon>
        <taxon>Metazoa</taxon>
        <taxon>Chordata</taxon>
        <taxon>Craniata</taxon>
        <taxon>Vertebrata</taxon>
        <taxon>Euteleostomi</taxon>
        <taxon>Archelosauria</taxon>
        <taxon>Archosauria</taxon>
        <taxon>Dinosauria</taxon>
        <taxon>Saurischia</taxon>
        <taxon>Theropoda</taxon>
        <taxon>Coelurosauria</taxon>
        <taxon>Aves</taxon>
        <taxon>Palaeognathae</taxon>
        <taxon>Casuariiformes</taxon>
        <taxon>Dromaiidae</taxon>
        <taxon>Dromaius</taxon>
    </lineage>
</organism>
<name>A0A8C4J0A2_DRONO</name>
<reference evidence="2" key="1">
    <citation type="submission" date="2025-08" db="UniProtKB">
        <authorList>
            <consortium name="Ensembl"/>
        </authorList>
    </citation>
    <scope>IDENTIFICATION</scope>
</reference>
<dbReference type="InterPro" id="IPR009955">
    <property type="entry name" value="LEAP-2"/>
</dbReference>
<feature type="signal peptide" evidence="1">
    <location>
        <begin position="1"/>
        <end position="25"/>
    </location>
</feature>
<dbReference type="Gene3D" id="4.10.40.50">
    <property type="match status" value="1"/>
</dbReference>
<keyword evidence="1" id="KW-0732">Signal</keyword>
<accession>A0A8C4J0A2</accession>
<dbReference type="PANTHER" id="PTHR21007:SF5">
    <property type="entry name" value="LIVER-EXPRESSED ANTIMICROBIAL PEPTIDE 2"/>
    <property type="match status" value="1"/>
</dbReference>
<dbReference type="Proteomes" id="UP000694423">
    <property type="component" value="Unplaced"/>
</dbReference>
<sequence>FHFQDSCSLAFLYLLLTCGRQELRALSEEATAPAAGHPARRLARMTPFWRTVGSKPPGAHCQHSLECITKACR</sequence>
<dbReference type="Pfam" id="PF07359">
    <property type="entry name" value="LEAP-2"/>
    <property type="match status" value="1"/>
</dbReference>
<dbReference type="PANTHER" id="PTHR21007">
    <property type="entry name" value="LIVER EXPRESSED ANTIMICROBIAL PEPTIDE 2"/>
    <property type="match status" value="1"/>
</dbReference>
<protein>
    <recommendedName>
        <fullName evidence="4">Liver-expressed antimicrobial peptide 2</fullName>
    </recommendedName>
</protein>
<evidence type="ECO:0000313" key="3">
    <source>
        <dbReference type="Proteomes" id="UP000694423"/>
    </source>
</evidence>
<keyword evidence="3" id="KW-1185">Reference proteome</keyword>
<dbReference type="GO" id="GO:0042742">
    <property type="term" value="P:defense response to bacterium"/>
    <property type="evidence" value="ECO:0007669"/>
    <property type="project" value="InterPro"/>
</dbReference>
<proteinExistence type="predicted"/>
<dbReference type="Ensembl" id="ENSDNVT00000002794.1">
    <property type="protein sequence ID" value="ENSDNVP00000002325.1"/>
    <property type="gene ID" value="ENSDNVG00000001676.1"/>
</dbReference>
<evidence type="ECO:0000256" key="1">
    <source>
        <dbReference type="SAM" id="SignalP"/>
    </source>
</evidence>
<evidence type="ECO:0000313" key="2">
    <source>
        <dbReference type="Ensembl" id="ENSDNVP00000002325.1"/>
    </source>
</evidence>
<reference evidence="2" key="2">
    <citation type="submission" date="2025-09" db="UniProtKB">
        <authorList>
            <consortium name="Ensembl"/>
        </authorList>
    </citation>
    <scope>IDENTIFICATION</scope>
</reference>
<dbReference type="AlphaFoldDB" id="A0A8C4J0A2"/>
<evidence type="ECO:0008006" key="4">
    <source>
        <dbReference type="Google" id="ProtNLM"/>
    </source>
</evidence>
<feature type="chain" id="PRO_5034189145" description="Liver-expressed antimicrobial peptide 2" evidence="1">
    <location>
        <begin position="26"/>
        <end position="73"/>
    </location>
</feature>
<dbReference type="GO" id="GO:0061844">
    <property type="term" value="P:antimicrobial humoral immune response mediated by antimicrobial peptide"/>
    <property type="evidence" value="ECO:0007669"/>
    <property type="project" value="TreeGrafter"/>
</dbReference>